<evidence type="ECO:0000256" key="1">
    <source>
        <dbReference type="ARBA" id="ARBA00022679"/>
    </source>
</evidence>
<dbReference type="NCBIfam" id="NF005840">
    <property type="entry name" value="PRK07757.1"/>
    <property type="match status" value="1"/>
</dbReference>
<evidence type="ECO:0000313" key="4">
    <source>
        <dbReference type="EMBL" id="MCQ6961864.1"/>
    </source>
</evidence>
<dbReference type="InterPro" id="IPR016181">
    <property type="entry name" value="Acyl_CoA_acyltransferase"/>
</dbReference>
<dbReference type="EMBL" id="JTEO01000002">
    <property type="protein sequence ID" value="MCQ6961864.1"/>
    <property type="molecule type" value="Genomic_DNA"/>
</dbReference>
<evidence type="ECO:0000256" key="2">
    <source>
        <dbReference type="ARBA" id="ARBA00023315"/>
    </source>
</evidence>
<keyword evidence="2" id="KW-0012">Acyltransferase</keyword>
<sequence length="150" mass="17031">MTIRKANVQDVQAIKDIIEPYAKKEIMLPRPLSELYESIRNFYVCEEDGEIIGCCALQVSWQDMAEVLSLAVKPEHTRHGIGSILLDACLNDARELKVNTVFTLTYAVPFFEKMGFSAVDKHTLPHKIWSGCIKCPKFPNCDEVAMIRKL</sequence>
<name>A0AAE3KX35_9EURY</name>
<dbReference type="SUPFAM" id="SSF55729">
    <property type="entry name" value="Acyl-CoA N-acyltransferases (Nat)"/>
    <property type="match status" value="1"/>
</dbReference>
<organism evidence="4 5">
    <name type="scientific">Methanolobus chelungpuianus</name>
    <dbReference type="NCBI Taxonomy" id="502115"/>
    <lineage>
        <taxon>Archaea</taxon>
        <taxon>Methanobacteriati</taxon>
        <taxon>Methanobacteriota</taxon>
        <taxon>Stenosarchaea group</taxon>
        <taxon>Methanomicrobia</taxon>
        <taxon>Methanosarcinales</taxon>
        <taxon>Methanosarcinaceae</taxon>
        <taxon>Methanolobus</taxon>
    </lineage>
</organism>
<keyword evidence="1" id="KW-0808">Transferase</keyword>
<dbReference type="PANTHER" id="PTHR30602:SF12">
    <property type="entry name" value="AMINO-ACID ACETYLTRANSFERASE NAGS1, CHLOROPLASTIC-RELATED"/>
    <property type="match status" value="1"/>
</dbReference>
<dbReference type="GO" id="GO:0005737">
    <property type="term" value="C:cytoplasm"/>
    <property type="evidence" value="ECO:0007669"/>
    <property type="project" value="InterPro"/>
</dbReference>
<dbReference type="CDD" id="cd04301">
    <property type="entry name" value="NAT_SF"/>
    <property type="match status" value="1"/>
</dbReference>
<dbReference type="InterPro" id="IPR000182">
    <property type="entry name" value="GNAT_dom"/>
</dbReference>
<comment type="caution">
    <text evidence="4">The sequence shown here is derived from an EMBL/GenBank/DDBJ whole genome shotgun (WGS) entry which is preliminary data.</text>
</comment>
<gene>
    <name evidence="4" type="ORF">PV02_01325</name>
</gene>
<keyword evidence="5" id="KW-1185">Reference proteome</keyword>
<dbReference type="AlphaFoldDB" id="A0AAE3KX35"/>
<dbReference type="GO" id="GO:0004042">
    <property type="term" value="F:L-glutamate N-acetyltransferase activity"/>
    <property type="evidence" value="ECO:0007669"/>
    <property type="project" value="InterPro"/>
</dbReference>
<dbReference type="Proteomes" id="UP001206983">
    <property type="component" value="Unassembled WGS sequence"/>
</dbReference>
<reference evidence="4 5" key="1">
    <citation type="journal article" date="2011" name="Appl. Environ. Microbiol.">
        <title>Methanogenic archaea isolated from Taiwan's Chelungpu fault.</title>
        <authorList>
            <person name="Wu S.Y."/>
            <person name="Lai M.C."/>
        </authorList>
    </citation>
    <scope>NUCLEOTIDE SEQUENCE [LARGE SCALE GENOMIC DNA]</scope>
    <source>
        <strain evidence="4 5">St545Mb</strain>
    </source>
</reference>
<dbReference type="PANTHER" id="PTHR30602">
    <property type="entry name" value="AMINO-ACID ACETYLTRANSFERASE"/>
    <property type="match status" value="1"/>
</dbReference>
<dbReference type="GO" id="GO:0006526">
    <property type="term" value="P:L-arginine biosynthetic process"/>
    <property type="evidence" value="ECO:0007669"/>
    <property type="project" value="InterPro"/>
</dbReference>
<dbReference type="PROSITE" id="PS51186">
    <property type="entry name" value="GNAT"/>
    <property type="match status" value="1"/>
</dbReference>
<protein>
    <submittedName>
        <fullName evidence="4">Acetyltransferase</fullName>
    </submittedName>
</protein>
<accession>A0AAE3KX35</accession>
<feature type="domain" description="N-acetyltransferase" evidence="3">
    <location>
        <begin position="1"/>
        <end position="150"/>
    </location>
</feature>
<dbReference type="InterPro" id="IPR010167">
    <property type="entry name" value="NH2A_AcTrfase"/>
</dbReference>
<evidence type="ECO:0000313" key="5">
    <source>
        <dbReference type="Proteomes" id="UP001206983"/>
    </source>
</evidence>
<evidence type="ECO:0000259" key="3">
    <source>
        <dbReference type="PROSITE" id="PS51186"/>
    </source>
</evidence>
<dbReference type="RefSeq" id="WP_256621571.1">
    <property type="nucleotide sequence ID" value="NZ_JTEO01000002.1"/>
</dbReference>
<proteinExistence type="predicted"/>
<dbReference type="Pfam" id="PF00583">
    <property type="entry name" value="Acetyltransf_1"/>
    <property type="match status" value="1"/>
</dbReference>
<dbReference type="Gene3D" id="3.40.630.30">
    <property type="match status" value="1"/>
</dbReference>